<organism evidence="1 2">
    <name type="scientific">Aldrovandia affinis</name>
    <dbReference type="NCBI Taxonomy" id="143900"/>
    <lineage>
        <taxon>Eukaryota</taxon>
        <taxon>Metazoa</taxon>
        <taxon>Chordata</taxon>
        <taxon>Craniata</taxon>
        <taxon>Vertebrata</taxon>
        <taxon>Euteleostomi</taxon>
        <taxon>Actinopterygii</taxon>
        <taxon>Neopterygii</taxon>
        <taxon>Teleostei</taxon>
        <taxon>Notacanthiformes</taxon>
        <taxon>Halosauridae</taxon>
        <taxon>Aldrovandia</taxon>
    </lineage>
</organism>
<keyword evidence="2" id="KW-1185">Reference proteome</keyword>
<comment type="caution">
    <text evidence="1">The sequence shown here is derived from an EMBL/GenBank/DDBJ whole genome shotgun (WGS) entry which is preliminary data.</text>
</comment>
<sequence>MATDSPKPAGSPGGSTLTVDSYSIATTLHRDSFLSANIISVAETSAVITQTPWGGILPPAELWAEPSAEPGVGGTYLHGRQWVELSLES</sequence>
<accession>A0AAD7RPL0</accession>
<evidence type="ECO:0000313" key="1">
    <source>
        <dbReference type="EMBL" id="KAJ8388073.1"/>
    </source>
</evidence>
<protein>
    <submittedName>
        <fullName evidence="1">Uncharacterized protein</fullName>
    </submittedName>
</protein>
<dbReference type="Proteomes" id="UP001221898">
    <property type="component" value="Unassembled WGS sequence"/>
</dbReference>
<dbReference type="EMBL" id="JAINUG010000201">
    <property type="protein sequence ID" value="KAJ8388073.1"/>
    <property type="molecule type" value="Genomic_DNA"/>
</dbReference>
<gene>
    <name evidence="1" type="ORF">AAFF_G00146910</name>
</gene>
<evidence type="ECO:0000313" key="2">
    <source>
        <dbReference type="Proteomes" id="UP001221898"/>
    </source>
</evidence>
<proteinExistence type="predicted"/>
<dbReference type="AlphaFoldDB" id="A0AAD7RPL0"/>
<reference evidence="1" key="1">
    <citation type="journal article" date="2023" name="Science">
        <title>Genome structures resolve the early diversification of teleost fishes.</title>
        <authorList>
            <person name="Parey E."/>
            <person name="Louis A."/>
            <person name="Montfort J."/>
            <person name="Bouchez O."/>
            <person name="Roques C."/>
            <person name="Iampietro C."/>
            <person name="Lluch J."/>
            <person name="Castinel A."/>
            <person name="Donnadieu C."/>
            <person name="Desvignes T."/>
            <person name="Floi Bucao C."/>
            <person name="Jouanno E."/>
            <person name="Wen M."/>
            <person name="Mejri S."/>
            <person name="Dirks R."/>
            <person name="Jansen H."/>
            <person name="Henkel C."/>
            <person name="Chen W.J."/>
            <person name="Zahm M."/>
            <person name="Cabau C."/>
            <person name="Klopp C."/>
            <person name="Thompson A.W."/>
            <person name="Robinson-Rechavi M."/>
            <person name="Braasch I."/>
            <person name="Lecointre G."/>
            <person name="Bobe J."/>
            <person name="Postlethwait J.H."/>
            <person name="Berthelot C."/>
            <person name="Roest Crollius H."/>
            <person name="Guiguen Y."/>
        </authorList>
    </citation>
    <scope>NUCLEOTIDE SEQUENCE</scope>
    <source>
        <strain evidence="1">NC1722</strain>
    </source>
</reference>
<name>A0AAD7RPL0_9TELE</name>